<gene>
    <name evidence="4" type="ORF">PGLA1383_LOCUS51345</name>
</gene>
<keyword evidence="1" id="KW-0175">Coiled coil</keyword>
<evidence type="ECO:0000256" key="1">
    <source>
        <dbReference type="SAM" id="Coils"/>
    </source>
</evidence>
<evidence type="ECO:0000256" key="2">
    <source>
        <dbReference type="SAM" id="MobiDB-lite"/>
    </source>
</evidence>
<sequence length="1076" mass="115834">MGREAFLSAVGAQLLLFGGFTPAGGVWVRDSNAPGTLKERQMRIRPTWKSGGPVDYSLNPAASPEGAIPIFQVATSGGTAVGAGTTVASMAAALEAKGLCGEDFDEEARAAVREMLSWRLPEPEASSGAVTALLAFSFDATPACRNLRDCPFPGPSNELLAASVERFFAENAESPVEVYAQWEIASALLRSGRVPAERIHPAGAAGLYMNTVQILEAMMRDLSQQPALERLAVLAHPDHLRRAYRTVLTHLELVKAVVRPSAVVPAMAPFGLDWPTNPSEGSAVDLFLGSPVTVYSQGRALNTSWRDKNLGYFPDADPQVWVHDREVWILYDHWAMAKGITDGIILPRASLIQLHTVAGSCSRDELVTQWTAVLAELTVSVKGLVAMSPFDEHPPPAQDSAKVFIPHSAIFAVVSFQAAAPSLQRSEHLPTAPICSIMYDKSKLAILDRYFMEALYMPQKPRMRVPKLQALSHYCNAQSVVIITPFSRFCAAVSRPVFSRLTPGRLSVLPVENVRNVWPPERPPTTPRLGLGESAPSPWPPASPALTEPVTATGSAQHASFSPALTEPVTVTGSAQRVGFASYITQTAEFGLSAGSSLAAELRAATGNASGADNGSAALDSPASLIGNVSGLRASETAILLDGLERENTLLRQQLTRCMAREKAKGAEADELREKLQGQESQKQQHHEQESASMAAEGERLRGVVEQQGELAEELAARLEALQESSDAQDARVAALHAELSHAQEDVDTLTRELEKVQRFVLPHAPADLSAETPAPAGSTALQISLHRAHLAANHLRLACEAKFETLGLLHKQLRTRLEAATASRESATATAQLTFQSAGRADRVGSVSDSREIPVEESEAPAVLGPGRTLGKVRAGSASRFPLSRNQGAANSEAAGPAAEADRKAVHDDAIAQLTVELQQARAEVERERARAEEAAQKLAGFDDEQLRSAKDLEAARRALRVREVEVRELQLIGKYFAGREKPPSPQEFGAAELAEELRGRCARLAEELERMRNERDLLRTERDRAERWAQAQGEKSGFSCASEANLDLTGADLALALRILEQKKANYSGISVAS</sequence>
<dbReference type="OrthoDB" id="445784at2759"/>
<keyword evidence="5" id="KW-1185">Reference proteome</keyword>
<evidence type="ECO:0000256" key="3">
    <source>
        <dbReference type="SAM" id="SignalP"/>
    </source>
</evidence>
<evidence type="ECO:0000313" key="4">
    <source>
        <dbReference type="EMBL" id="CAE8635779.1"/>
    </source>
</evidence>
<feature type="chain" id="PRO_5032376964" evidence="3">
    <location>
        <begin position="26"/>
        <end position="1076"/>
    </location>
</feature>
<proteinExistence type="predicted"/>
<dbReference type="AlphaFoldDB" id="A0A813HCM3"/>
<accession>A0A813HCM3</accession>
<name>A0A813HCM3_POLGL</name>
<feature type="compositionally biased region" description="Polar residues" evidence="2">
    <location>
        <begin position="550"/>
        <end position="560"/>
    </location>
</feature>
<feature type="region of interest" description="Disordered" evidence="2">
    <location>
        <begin position="844"/>
        <end position="906"/>
    </location>
</feature>
<feature type="region of interest" description="Disordered" evidence="2">
    <location>
        <begin position="662"/>
        <end position="699"/>
    </location>
</feature>
<reference evidence="4" key="1">
    <citation type="submission" date="2021-02" db="EMBL/GenBank/DDBJ databases">
        <authorList>
            <person name="Dougan E. K."/>
            <person name="Rhodes N."/>
            <person name="Thang M."/>
            <person name="Chan C."/>
        </authorList>
    </citation>
    <scope>NUCLEOTIDE SEQUENCE</scope>
</reference>
<keyword evidence="3" id="KW-0732">Signal</keyword>
<feature type="region of interest" description="Disordered" evidence="2">
    <location>
        <begin position="516"/>
        <end position="561"/>
    </location>
</feature>
<feature type="compositionally biased region" description="Low complexity" evidence="2">
    <location>
        <begin position="890"/>
        <end position="900"/>
    </location>
</feature>
<dbReference type="Proteomes" id="UP000654075">
    <property type="component" value="Unassembled WGS sequence"/>
</dbReference>
<dbReference type="EMBL" id="CAJNNV010031347">
    <property type="protein sequence ID" value="CAE8635779.1"/>
    <property type="molecule type" value="Genomic_DNA"/>
</dbReference>
<feature type="signal peptide" evidence="3">
    <location>
        <begin position="1"/>
        <end position="25"/>
    </location>
</feature>
<feature type="compositionally biased region" description="Basic and acidic residues" evidence="2">
    <location>
        <begin position="662"/>
        <end position="690"/>
    </location>
</feature>
<feature type="coiled-coil region" evidence="1">
    <location>
        <begin position="996"/>
        <end position="1030"/>
    </location>
</feature>
<comment type="caution">
    <text evidence="4">The sequence shown here is derived from an EMBL/GenBank/DDBJ whole genome shotgun (WGS) entry which is preliminary data.</text>
</comment>
<organism evidence="4 5">
    <name type="scientific">Polarella glacialis</name>
    <name type="common">Dinoflagellate</name>
    <dbReference type="NCBI Taxonomy" id="89957"/>
    <lineage>
        <taxon>Eukaryota</taxon>
        <taxon>Sar</taxon>
        <taxon>Alveolata</taxon>
        <taxon>Dinophyceae</taxon>
        <taxon>Suessiales</taxon>
        <taxon>Suessiaceae</taxon>
        <taxon>Polarella</taxon>
    </lineage>
</organism>
<protein>
    <submittedName>
        <fullName evidence="4">Uncharacterized protein</fullName>
    </submittedName>
</protein>
<evidence type="ECO:0000313" key="5">
    <source>
        <dbReference type="Proteomes" id="UP000654075"/>
    </source>
</evidence>